<proteinExistence type="predicted"/>
<comment type="caution">
    <text evidence="2">The sequence shown here is derived from an EMBL/GenBank/DDBJ whole genome shotgun (WGS) entry which is preliminary data.</text>
</comment>
<sequence length="439" mass="47978">MVPAGFAGFWDNRRWGRSVGRPRAREERSMNDDGGAPVEGTSAEDDAARIGADVRRWCAEARIDAAAGLGDVELGDEPALLVAAGAVDEQTRSAVVARIRAGRAWPDTGGYTRLRRLVDERTEIAERSSGLPAPVRMLANARIGDLDRRLGAARSAWVGPGRAFASGVRSIRRDRREGVHLDPAEREQLFEALLRTPAPQRPTVMRRAVDSALGGAVLGGAVRRAGDFAQYMPKSVTDHLPPDWANPPRQDDSGHDRPATMRDRYECALFLAGVHADRVVRSRFWRSEHGLVPRGQLDVAGELVSIAVDTVELRSVAEDLDTIAAVADRGDDPWRGADRVAARRRALEPVWNQVVERVVALARISDVLSRLDSRIATQDAVDRVLDIDGRIDRLVSRAGTRELSVDNMDSLGRQLGIDETVQAYRAILGRDIAALTDRG</sequence>
<keyword evidence="3" id="KW-1185">Reference proteome</keyword>
<evidence type="ECO:0000313" key="2">
    <source>
        <dbReference type="EMBL" id="EOM77336.1"/>
    </source>
</evidence>
<feature type="compositionally biased region" description="Basic and acidic residues" evidence="1">
    <location>
        <begin position="249"/>
        <end position="259"/>
    </location>
</feature>
<feature type="region of interest" description="Disordered" evidence="1">
    <location>
        <begin position="21"/>
        <end position="42"/>
    </location>
</feature>
<organism evidence="2 3">
    <name type="scientific">Rhodococcus rhodnii LMG 5362</name>
    <dbReference type="NCBI Taxonomy" id="1273125"/>
    <lineage>
        <taxon>Bacteria</taxon>
        <taxon>Bacillati</taxon>
        <taxon>Actinomycetota</taxon>
        <taxon>Actinomycetes</taxon>
        <taxon>Mycobacteriales</taxon>
        <taxon>Nocardiaceae</taxon>
        <taxon>Rhodococcus</taxon>
    </lineage>
</organism>
<evidence type="ECO:0000256" key="1">
    <source>
        <dbReference type="SAM" id="MobiDB-lite"/>
    </source>
</evidence>
<dbReference type="PATRIC" id="fig|1273125.3.peg.1245"/>
<gene>
    <name evidence="2" type="ORF">Rrhod_1289</name>
</gene>
<evidence type="ECO:0000313" key="3">
    <source>
        <dbReference type="Proteomes" id="UP000013525"/>
    </source>
</evidence>
<name>R7WPU4_9NOCA</name>
<protein>
    <submittedName>
        <fullName evidence="2">Uncharacterized protein</fullName>
    </submittedName>
</protein>
<dbReference type="EMBL" id="APMY01000043">
    <property type="protein sequence ID" value="EOM77336.1"/>
    <property type="molecule type" value="Genomic_DNA"/>
</dbReference>
<dbReference type="AlphaFoldDB" id="R7WPU4"/>
<dbReference type="Proteomes" id="UP000013525">
    <property type="component" value="Unassembled WGS sequence"/>
</dbReference>
<dbReference type="eggNOG" id="ENOG5033T6H">
    <property type="taxonomic scope" value="Bacteria"/>
</dbReference>
<reference evidence="2 3" key="1">
    <citation type="journal article" date="2013" name="Genome Announc.">
        <title>Draft Genome Sequence of Rhodococcus rhodnii Strain LMG5362, a Symbiont of Rhodnius prolixus (Hemiptera, Reduviidae, Triatominae), the Principle Vector of Trypanosoma cruzi.</title>
        <authorList>
            <person name="Pachebat J.A."/>
            <person name="van Keulen G."/>
            <person name="Whitten M.M."/>
            <person name="Girdwood S."/>
            <person name="Del Sol R."/>
            <person name="Dyson P.J."/>
            <person name="Facey P.D."/>
        </authorList>
    </citation>
    <scope>NUCLEOTIDE SEQUENCE [LARGE SCALE GENOMIC DNA]</scope>
    <source>
        <strain evidence="2 3">LMG 5362</strain>
    </source>
</reference>
<feature type="region of interest" description="Disordered" evidence="1">
    <location>
        <begin position="236"/>
        <end position="259"/>
    </location>
</feature>
<accession>R7WPU4</accession>